<dbReference type="SMART" id="SM00194">
    <property type="entry name" value="PTPc"/>
    <property type="match status" value="2"/>
</dbReference>
<dbReference type="SMART" id="SM00404">
    <property type="entry name" value="PTPc_motif"/>
    <property type="match status" value="2"/>
</dbReference>
<evidence type="ECO:0000259" key="3">
    <source>
        <dbReference type="PROSITE" id="PS50056"/>
    </source>
</evidence>
<dbReference type="PRINTS" id="PR00700">
    <property type="entry name" value="PRTYPHPHTASE"/>
</dbReference>
<dbReference type="SUPFAM" id="SSF52799">
    <property type="entry name" value="(Phosphotyrosine protein) phosphatases II"/>
    <property type="match status" value="2"/>
</dbReference>
<dbReference type="Gene3D" id="3.90.190.10">
    <property type="entry name" value="Protein tyrosine phosphatase superfamily"/>
    <property type="match status" value="2"/>
</dbReference>
<feature type="compositionally biased region" description="Basic and acidic residues" evidence="1">
    <location>
        <begin position="1419"/>
        <end position="1439"/>
    </location>
</feature>
<evidence type="ECO:0000313" key="4">
    <source>
        <dbReference type="EMBL" id="KAK0158619.1"/>
    </source>
</evidence>
<feature type="domain" description="Tyrosine-protein phosphatase" evidence="2">
    <location>
        <begin position="117"/>
        <end position="389"/>
    </location>
</feature>
<feature type="region of interest" description="Disordered" evidence="1">
    <location>
        <begin position="902"/>
        <end position="957"/>
    </location>
</feature>
<dbReference type="CDD" id="cd00047">
    <property type="entry name" value="PTPc"/>
    <property type="match status" value="1"/>
</dbReference>
<comment type="caution">
    <text evidence="4">The sequence shown here is derived from an EMBL/GenBank/DDBJ whole genome shotgun (WGS) entry which is preliminary data.</text>
</comment>
<feature type="region of interest" description="Disordered" evidence="1">
    <location>
        <begin position="1340"/>
        <end position="1366"/>
    </location>
</feature>
<dbReference type="PROSITE" id="PS50056">
    <property type="entry name" value="TYR_PHOSPHATASE_2"/>
    <property type="match status" value="2"/>
</dbReference>
<name>A0AA39C647_9HYME</name>
<dbReference type="FunFam" id="3.90.190.10:FF:000070">
    <property type="entry name" value="Receptor-type tyrosine-protein phosphatase kappa"/>
    <property type="match status" value="1"/>
</dbReference>
<reference evidence="4" key="1">
    <citation type="journal article" date="2023" name="bioRxiv">
        <title>Scaffold-level genome assemblies of two parasitoid biocontrol wasps reveal the parthenogenesis mechanism and an associated novel virus.</title>
        <authorList>
            <person name="Inwood S."/>
            <person name="Skelly J."/>
            <person name="Guhlin J."/>
            <person name="Harrop T."/>
            <person name="Goldson S."/>
            <person name="Dearden P."/>
        </authorList>
    </citation>
    <scope>NUCLEOTIDE SEQUENCE</scope>
    <source>
        <strain evidence="4">Irish</strain>
        <tissue evidence="4">Whole body</tissue>
    </source>
</reference>
<dbReference type="Pfam" id="PF00102">
    <property type="entry name" value="Y_phosphatase"/>
    <property type="match status" value="2"/>
</dbReference>
<dbReference type="InterPro" id="IPR050348">
    <property type="entry name" value="Protein-Tyr_Phosphatase"/>
</dbReference>
<dbReference type="PROSITE" id="PS50055">
    <property type="entry name" value="TYR_PHOSPHATASE_PTP"/>
    <property type="match status" value="2"/>
</dbReference>
<dbReference type="InterPro" id="IPR016130">
    <property type="entry name" value="Tyr_Pase_AS"/>
</dbReference>
<dbReference type="InterPro" id="IPR000387">
    <property type="entry name" value="Tyr_Pase_dom"/>
</dbReference>
<organism evidence="4 5">
    <name type="scientific">Microctonus aethiopoides</name>
    <dbReference type="NCBI Taxonomy" id="144406"/>
    <lineage>
        <taxon>Eukaryota</taxon>
        <taxon>Metazoa</taxon>
        <taxon>Ecdysozoa</taxon>
        <taxon>Arthropoda</taxon>
        <taxon>Hexapoda</taxon>
        <taxon>Insecta</taxon>
        <taxon>Pterygota</taxon>
        <taxon>Neoptera</taxon>
        <taxon>Endopterygota</taxon>
        <taxon>Hymenoptera</taxon>
        <taxon>Apocrita</taxon>
        <taxon>Ichneumonoidea</taxon>
        <taxon>Braconidae</taxon>
        <taxon>Euphorinae</taxon>
        <taxon>Microctonus</taxon>
    </lineage>
</organism>
<feature type="compositionally biased region" description="Low complexity" evidence="1">
    <location>
        <begin position="934"/>
        <end position="943"/>
    </location>
</feature>
<keyword evidence="5" id="KW-1185">Reference proteome</keyword>
<protein>
    <recommendedName>
        <fullName evidence="6">Receptor-type tyrosine-protein phosphatase kappa</fullName>
    </recommendedName>
</protein>
<feature type="compositionally biased region" description="Basic and acidic residues" evidence="1">
    <location>
        <begin position="944"/>
        <end position="957"/>
    </location>
</feature>
<dbReference type="GO" id="GO:0009653">
    <property type="term" value="P:anatomical structure morphogenesis"/>
    <property type="evidence" value="ECO:0007669"/>
    <property type="project" value="UniProtKB-ARBA"/>
</dbReference>
<dbReference type="GO" id="GO:0004725">
    <property type="term" value="F:protein tyrosine phosphatase activity"/>
    <property type="evidence" value="ECO:0007669"/>
    <property type="project" value="InterPro"/>
</dbReference>
<sequence length="1780" mass="200699">MSSLRTQSSGGAVVGFSSVGSDRTGATSTAAGSHSHSHSHRKHHHHRSRSAPRTPEKPPRKRHLNTGTSLASIPSQIKLSMLNSGLISFAAEELGDMGTTLPSAPTSLAQYPKLCELRRKFPVLYRVEFQSAAKVETHLCRHAMKPANREKNQNQRCIPYDYNRVVLDTINGQPDTDYINASYVDSLLKPNAYIVTQGPIETTVTEFWRMVWQERASCIVMLTKTFDFIKVMCVQYWPANKDKDENYGGIGVSVLKEEELANFHIRTIKLYIKDDNGEIKEERTLLQFHYTEWHSHTCPFGNAVLEFRRRVRAVVGSTIKNESGPMVVHCNDGGGRSGVYLAVDANMELAEEEDTFDVFGYLKKLRQSRRGLIESLDQYKFVYDTLEEFVICGASWFPVSELSQRLKQKSVKNPITKMNEYQREYQQICKQTPRFTIGDCAGGHRADNREKNRDVLVVPPDNFRPYLTSFQGNSFTDYINAVFVDGYTKPREYIVTEWPLKHTGGEFWSLVYDYECAAVVILCVPPATSTNFPSFWPEGRHSKKYGPVFTIDHISHNHYTNIKTWVFRINKKIVSLTELMAGVKAPPKTVQLFQLTCWPMGQAVPTSTNSLVELMNMVERWRQRTDYGPVVVVSPDGRSRCGVYCAANACIEQVIQHGEVDIFQAVKTVRRHRPQLVENMTEYKYCYDLLWFIEFGRGAALPLTPEEAPTDGEPIVPCAQGRIVVETTHPAAPHFATCSTYRRTIIDASNESPHLIGDFSIDSTSQLAATTIKTTTTITTTTTTTSSIISRGAVAKTFYHRELSIQPQSLATRPEDLQVTPWYTEESIVDSSIRVSCDHQQHSYPSSSFSYIDQQMPITSDHYSMIASSAESDIAMFKINSSAPRKACMDLTDAIALLDETCPNPDASRSVTPKTPRTPLNLHTRNKRARSKSSDNSSNYSNERLNDRSMIEDSTKERDKIRPFLRKIGISKTEDRPFFSKIAPRIGIGKPYLEKIGPSKAVEKPFLEKIGSSKTLDKFTFDALRELPRAMIRRTHTIVEPIKIEETCLSDTNSGDTNDSIFIVNEEVEPSHIDTDELFDVNQRSGKGTLCKMYSFETEDLDDTDSFPTTINCKPQRVSSLDDVLSCESSSLPPLEDTPDINDELSNTKVQSNFYSADVAQLVKCRVTTSEEIVSSNIKCLTSPQNTSRLNSSQLRAKQQLTAVSATLVTSSHFTSRELLSENDNIINSPKKQSVSKLSLEQQIPPRNDLINTKNSYSIRNVDVSPRKFSRQKSEEQPDIKKRNKIFDEVLAIKKLEDRTASAEFIPSSKSRRQLFNDIVNKFSESDYSSSKARRQISEDILDKSDNHQRDSDKNNCYKSYNDRRGISSDNLRYTRETIVGSAPSTSSLRYQDMSLETLIATTTVNTTTCNNESDKFVSKEKSINKDHSNKASTNDDKTNTNFVNQTEGITSTIQNKNINETLSKNSIKKSVLKKQDRMDYSNDREADVAGSLRKPMRKIFHQPSQETIDLLTELRIVKSLLKTPSEEGKDWELDCLKPARLPKKISLSDKEFCLSIDRENSIRRPIHLRMSETDIKMGYDKCGGGGGDKVIAIDEETFGPALFEKRCLSLDYADDVKPIKSEIRAISLTSAETALSSEENKLVLSDPLIVYDSKSCLSDVFVSPNDNNDDTHNANGTDNKTVRIVNVPTKSQNNHFLEVDIAIPIDETGTISPKRRIQIQGKTSDIYEMISPRSTPFRVKKRLGRISVEETMKQESFAIGKVTDGRSVVTQKKTKCFPL</sequence>
<reference evidence="4" key="2">
    <citation type="submission" date="2023-03" db="EMBL/GenBank/DDBJ databases">
        <authorList>
            <person name="Inwood S.N."/>
            <person name="Skelly J.G."/>
            <person name="Guhlin J."/>
            <person name="Harrop T.W.R."/>
            <person name="Goldson S.G."/>
            <person name="Dearden P.K."/>
        </authorList>
    </citation>
    <scope>NUCLEOTIDE SEQUENCE</scope>
    <source>
        <strain evidence="4">Irish</strain>
        <tissue evidence="4">Whole body</tissue>
    </source>
</reference>
<feature type="region of interest" description="Disordered" evidence="1">
    <location>
        <begin position="1"/>
        <end position="70"/>
    </location>
</feature>
<evidence type="ECO:0008006" key="6">
    <source>
        <dbReference type="Google" id="ProtNLM"/>
    </source>
</evidence>
<dbReference type="InterPro" id="IPR003595">
    <property type="entry name" value="Tyr_Pase_cat"/>
</dbReference>
<evidence type="ECO:0000256" key="1">
    <source>
        <dbReference type="SAM" id="MobiDB-lite"/>
    </source>
</evidence>
<dbReference type="InterPro" id="IPR029021">
    <property type="entry name" value="Prot-tyrosine_phosphatase-like"/>
</dbReference>
<accession>A0AA39C647</accession>
<feature type="domain" description="Tyrosine-protein phosphatase" evidence="2">
    <location>
        <begin position="421"/>
        <end position="693"/>
    </location>
</feature>
<feature type="region of interest" description="Disordered" evidence="1">
    <location>
        <begin position="1419"/>
        <end position="1443"/>
    </location>
</feature>
<dbReference type="EMBL" id="JAQQBS010001424">
    <property type="protein sequence ID" value="KAK0158619.1"/>
    <property type="molecule type" value="Genomic_DNA"/>
</dbReference>
<dbReference type="PANTHER" id="PTHR19134">
    <property type="entry name" value="RECEPTOR-TYPE TYROSINE-PROTEIN PHOSPHATASE"/>
    <property type="match status" value="1"/>
</dbReference>
<gene>
    <name evidence="4" type="ORF">PV328_009597</name>
</gene>
<dbReference type="PROSITE" id="PS00383">
    <property type="entry name" value="TYR_PHOSPHATASE_1"/>
    <property type="match status" value="1"/>
</dbReference>
<evidence type="ECO:0000313" key="5">
    <source>
        <dbReference type="Proteomes" id="UP001168990"/>
    </source>
</evidence>
<feature type="compositionally biased region" description="Low complexity" evidence="1">
    <location>
        <begin position="8"/>
        <end position="34"/>
    </location>
</feature>
<feature type="domain" description="Tyrosine specific protein phosphatases" evidence="3">
    <location>
        <begin position="612"/>
        <end position="684"/>
    </location>
</feature>
<dbReference type="GO" id="GO:0048666">
    <property type="term" value="P:neuron development"/>
    <property type="evidence" value="ECO:0007669"/>
    <property type="project" value="UniProtKB-ARBA"/>
</dbReference>
<feature type="compositionally biased region" description="Basic residues" evidence="1">
    <location>
        <begin position="35"/>
        <end position="50"/>
    </location>
</feature>
<dbReference type="Proteomes" id="UP001168990">
    <property type="component" value="Unassembled WGS sequence"/>
</dbReference>
<proteinExistence type="predicted"/>
<evidence type="ECO:0000259" key="2">
    <source>
        <dbReference type="PROSITE" id="PS50055"/>
    </source>
</evidence>
<dbReference type="FunFam" id="3.90.190.10:FF:000062">
    <property type="entry name" value="Receptor-type tyrosine-protein phosphatase kappa"/>
    <property type="match status" value="1"/>
</dbReference>
<dbReference type="InterPro" id="IPR000242">
    <property type="entry name" value="PTP_cat"/>
</dbReference>
<feature type="domain" description="Tyrosine specific protein phosphatases" evidence="3">
    <location>
        <begin position="305"/>
        <end position="380"/>
    </location>
</feature>
<dbReference type="PANTHER" id="PTHR19134:SF561">
    <property type="entry name" value="PROTEIN TYROSINE PHOSPHATASE 36E, ISOFORM A"/>
    <property type="match status" value="1"/>
</dbReference>